<keyword evidence="4" id="KW-0732">Signal</keyword>
<dbReference type="SUPFAM" id="SSF110035">
    <property type="entry name" value="GDNF receptor-like"/>
    <property type="match status" value="1"/>
</dbReference>
<dbReference type="GO" id="GO:0007169">
    <property type="term" value="P:cell surface receptor protein tyrosine kinase signaling pathway"/>
    <property type="evidence" value="ECO:0007669"/>
    <property type="project" value="UniProtKB-ARBA"/>
</dbReference>
<dbReference type="InterPro" id="IPR037193">
    <property type="entry name" value="GDNF_alpha"/>
</dbReference>
<comment type="subcellular location">
    <subcellularLocation>
        <location evidence="1">Cell membrane</location>
    </subcellularLocation>
</comment>
<dbReference type="GO" id="GO:0005886">
    <property type="term" value="C:plasma membrane"/>
    <property type="evidence" value="ECO:0007669"/>
    <property type="project" value="UniProtKB-SubCell"/>
</dbReference>
<dbReference type="Proteomes" id="UP001529510">
    <property type="component" value="Unassembled WGS sequence"/>
</dbReference>
<dbReference type="PANTHER" id="PTHR10269">
    <property type="entry name" value="GDNF RECEPTOR ALPHA"/>
    <property type="match status" value="1"/>
</dbReference>
<evidence type="ECO:0000256" key="7">
    <source>
        <dbReference type="ARBA" id="ARBA00023180"/>
    </source>
</evidence>
<feature type="domain" description="GDNF/GAS1" evidence="8">
    <location>
        <begin position="33"/>
        <end position="103"/>
    </location>
</feature>
<comment type="similarity">
    <text evidence="2">Belongs to the GDNFR family.</text>
</comment>
<reference evidence="9 10" key="1">
    <citation type="submission" date="2024-05" db="EMBL/GenBank/DDBJ databases">
        <title>Genome sequencing and assembly of Indian major carp, Cirrhinus mrigala (Hamilton, 1822).</title>
        <authorList>
            <person name="Mohindra V."/>
            <person name="Chowdhury L.M."/>
            <person name="Lal K."/>
            <person name="Jena J.K."/>
        </authorList>
    </citation>
    <scope>NUCLEOTIDE SEQUENCE [LARGE SCALE GENOMIC DNA]</scope>
    <source>
        <strain evidence="9">CM1030</strain>
        <tissue evidence="9">Blood</tissue>
    </source>
</reference>
<evidence type="ECO:0000256" key="4">
    <source>
        <dbReference type="ARBA" id="ARBA00022729"/>
    </source>
</evidence>
<proteinExistence type="inferred from homology"/>
<dbReference type="Pfam" id="PF02351">
    <property type="entry name" value="GDNF"/>
    <property type="match status" value="1"/>
</dbReference>
<evidence type="ECO:0000313" key="9">
    <source>
        <dbReference type="EMBL" id="KAL0182336.1"/>
    </source>
</evidence>
<keyword evidence="5" id="KW-0472">Membrane</keyword>
<dbReference type="AlphaFoldDB" id="A0ABD0Q863"/>
<keyword evidence="6" id="KW-0675">Receptor</keyword>
<keyword evidence="7" id="KW-0325">Glycoprotein</keyword>
<dbReference type="InterPro" id="IPR003438">
    <property type="entry name" value="GDNF_rcpt"/>
</dbReference>
<dbReference type="SMART" id="SM00907">
    <property type="entry name" value="GDNF"/>
    <property type="match status" value="1"/>
</dbReference>
<sequence>MKNKSWSDNARALPADEVVLSMASHSALAPMDCLRASEVCNQNSQCSSRFRIMRQTTMLANRECQAALEVLQDSPLYDCRCKRGMKRELQCLQSYWSIHMGLNE</sequence>
<evidence type="ECO:0000259" key="8">
    <source>
        <dbReference type="SMART" id="SM00907"/>
    </source>
</evidence>
<feature type="non-terminal residue" evidence="9">
    <location>
        <position position="104"/>
    </location>
</feature>
<protein>
    <recommendedName>
        <fullName evidence="8">GDNF/GAS1 domain-containing protein</fullName>
    </recommendedName>
</protein>
<evidence type="ECO:0000313" key="10">
    <source>
        <dbReference type="Proteomes" id="UP001529510"/>
    </source>
</evidence>
<evidence type="ECO:0000256" key="3">
    <source>
        <dbReference type="ARBA" id="ARBA00022475"/>
    </source>
</evidence>
<dbReference type="InterPro" id="IPR016017">
    <property type="entry name" value="GDNF/GAS1"/>
</dbReference>
<keyword evidence="10" id="KW-1185">Reference proteome</keyword>
<dbReference type="PANTHER" id="PTHR10269:SF4">
    <property type="entry name" value="GDNF FAMILY RECEPTOR ALPHA-2"/>
    <property type="match status" value="1"/>
</dbReference>
<dbReference type="EMBL" id="JAMKFB020000010">
    <property type="protein sequence ID" value="KAL0182336.1"/>
    <property type="molecule type" value="Genomic_DNA"/>
</dbReference>
<organism evidence="9 10">
    <name type="scientific">Cirrhinus mrigala</name>
    <name type="common">Mrigala</name>
    <dbReference type="NCBI Taxonomy" id="683832"/>
    <lineage>
        <taxon>Eukaryota</taxon>
        <taxon>Metazoa</taxon>
        <taxon>Chordata</taxon>
        <taxon>Craniata</taxon>
        <taxon>Vertebrata</taxon>
        <taxon>Euteleostomi</taxon>
        <taxon>Actinopterygii</taxon>
        <taxon>Neopterygii</taxon>
        <taxon>Teleostei</taxon>
        <taxon>Ostariophysi</taxon>
        <taxon>Cypriniformes</taxon>
        <taxon>Cyprinidae</taxon>
        <taxon>Labeoninae</taxon>
        <taxon>Labeonini</taxon>
        <taxon>Cirrhinus</taxon>
    </lineage>
</organism>
<accession>A0ABD0Q863</accession>
<name>A0ABD0Q863_CIRMR</name>
<evidence type="ECO:0000256" key="2">
    <source>
        <dbReference type="ARBA" id="ARBA00005961"/>
    </source>
</evidence>
<comment type="caution">
    <text evidence="9">The sequence shown here is derived from an EMBL/GenBank/DDBJ whole genome shotgun (WGS) entry which is preliminary data.</text>
</comment>
<evidence type="ECO:0000256" key="1">
    <source>
        <dbReference type="ARBA" id="ARBA00004236"/>
    </source>
</evidence>
<evidence type="ECO:0000256" key="6">
    <source>
        <dbReference type="ARBA" id="ARBA00023170"/>
    </source>
</evidence>
<evidence type="ECO:0000256" key="5">
    <source>
        <dbReference type="ARBA" id="ARBA00023136"/>
    </source>
</evidence>
<gene>
    <name evidence="9" type="ORF">M9458_021711</name>
</gene>
<keyword evidence="3" id="KW-1003">Cell membrane</keyword>